<evidence type="ECO:0000256" key="1">
    <source>
        <dbReference type="ARBA" id="ARBA00004141"/>
    </source>
</evidence>
<evidence type="ECO:0000313" key="9">
    <source>
        <dbReference type="Proteomes" id="UP000236544"/>
    </source>
</evidence>
<protein>
    <submittedName>
        <fullName evidence="8">LAQU0S02e08658g1_1</fullName>
    </submittedName>
</protein>
<dbReference type="OrthoDB" id="5376140at2759"/>
<accession>A0A0P1KMH3</accession>
<keyword evidence="4 7" id="KW-1133">Transmembrane helix</keyword>
<evidence type="ECO:0000256" key="4">
    <source>
        <dbReference type="ARBA" id="ARBA00022989"/>
    </source>
</evidence>
<keyword evidence="9" id="KW-1185">Reference proteome</keyword>
<evidence type="ECO:0000256" key="2">
    <source>
        <dbReference type="ARBA" id="ARBA00008803"/>
    </source>
</evidence>
<reference evidence="9" key="1">
    <citation type="submission" date="2015-10" db="EMBL/GenBank/DDBJ databases">
        <authorList>
            <person name="Devillers H."/>
        </authorList>
    </citation>
    <scope>NUCLEOTIDE SEQUENCE [LARGE SCALE GENOMIC DNA]</scope>
</reference>
<dbReference type="Pfam" id="PF05346">
    <property type="entry name" value="DUF747"/>
    <property type="match status" value="1"/>
</dbReference>
<feature type="transmembrane region" description="Helical" evidence="7">
    <location>
        <begin position="70"/>
        <end position="90"/>
    </location>
</feature>
<comment type="similarity">
    <text evidence="2">Belongs to the TAPT1 family.</text>
</comment>
<dbReference type="AlphaFoldDB" id="A0A0P1KMH3"/>
<evidence type="ECO:0000256" key="5">
    <source>
        <dbReference type="ARBA" id="ARBA00023136"/>
    </source>
</evidence>
<dbReference type="GO" id="GO:0005789">
    <property type="term" value="C:endoplasmic reticulum membrane"/>
    <property type="evidence" value="ECO:0007669"/>
    <property type="project" value="TreeGrafter"/>
</dbReference>
<feature type="transmembrane region" description="Helical" evidence="7">
    <location>
        <begin position="110"/>
        <end position="126"/>
    </location>
</feature>
<name>A0A0P1KMH3_9SACH</name>
<keyword evidence="5 7" id="KW-0472">Membrane</keyword>
<dbReference type="PANTHER" id="PTHR13317">
    <property type="entry name" value="TRANSMEMBRANE ANTERIOR POSTERIOR TRANSFORMATION PROTEIN 1 HOMOLOG"/>
    <property type="match status" value="1"/>
</dbReference>
<feature type="transmembrane region" description="Helical" evidence="7">
    <location>
        <begin position="381"/>
        <end position="405"/>
    </location>
</feature>
<feature type="compositionally biased region" description="Acidic residues" evidence="6">
    <location>
        <begin position="40"/>
        <end position="51"/>
    </location>
</feature>
<sequence length="498" mass="56954">MTKRISKPKKGKRSDHWKYIKEILLAEFEVKDAKRKDQSAEDEQREAEEAEHEMEQILNMLRLFLHMEKLMLFSLLACLNGFLYYFTTFPARLLYNFIGRKKLRQADREFNLLALIVLASLVLFRVDTSRVYHRIKGQSAIKLYMMFGVLEMCDKMLSSVGQSLMVIVQTKRTRQTKLQKTLLNMCALGYLSCHGYILMYETIALNVAVNSYSNSLLTLLLSMQFAEIKASVFKRFDKEGLFQITISDIIERFQMVILLTIIALRNLVATSTSFSTLIPDSWSWNSTSSIVVGILCGPVLTVVGSEILVDWIKHAYITKFNRIRPQMYDTYLRIISHDHMCSLQKLQIRLGLPVPALVVLFIVMIKPSLKIGLFEVSTSIAGSVAIVLMAFVSLFLTKFVLYLVLARWSQSMQANDLTSGTDIKVTEEMYVPGTTSSGMGKIDEQLRAQLHATDAQLIDAKQKRVSAPLSSNEIRAQRDSKRSLKNVTRYKMVSKRIW</sequence>
<proteinExistence type="inferred from homology"/>
<keyword evidence="3 7" id="KW-0812">Transmembrane</keyword>
<feature type="region of interest" description="Disordered" evidence="6">
    <location>
        <begin position="32"/>
        <end position="51"/>
    </location>
</feature>
<dbReference type="PANTHER" id="PTHR13317:SF4">
    <property type="entry name" value="TRANSMEMBRANE ANTERIOR POSTERIOR TRANSFORMATION PROTEIN 1 HOMOLOG"/>
    <property type="match status" value="1"/>
</dbReference>
<evidence type="ECO:0000256" key="7">
    <source>
        <dbReference type="SAM" id="Phobius"/>
    </source>
</evidence>
<dbReference type="EMBL" id="LN890542">
    <property type="protein sequence ID" value="CUS21215.1"/>
    <property type="molecule type" value="Genomic_DNA"/>
</dbReference>
<comment type="subcellular location">
    <subcellularLocation>
        <location evidence="1">Membrane</location>
        <topology evidence="1">Multi-pass membrane protein</topology>
    </subcellularLocation>
</comment>
<evidence type="ECO:0000256" key="6">
    <source>
        <dbReference type="SAM" id="MobiDB-lite"/>
    </source>
</evidence>
<dbReference type="InterPro" id="IPR008010">
    <property type="entry name" value="Tatp1"/>
</dbReference>
<feature type="transmembrane region" description="Helical" evidence="7">
    <location>
        <begin position="181"/>
        <end position="200"/>
    </location>
</feature>
<feature type="transmembrane region" description="Helical" evidence="7">
    <location>
        <begin position="350"/>
        <end position="369"/>
    </location>
</feature>
<organism evidence="8 9">
    <name type="scientific">Lachancea quebecensis</name>
    <dbReference type="NCBI Taxonomy" id="1654605"/>
    <lineage>
        <taxon>Eukaryota</taxon>
        <taxon>Fungi</taxon>
        <taxon>Dikarya</taxon>
        <taxon>Ascomycota</taxon>
        <taxon>Saccharomycotina</taxon>
        <taxon>Saccharomycetes</taxon>
        <taxon>Saccharomycetales</taxon>
        <taxon>Saccharomycetaceae</taxon>
        <taxon>Lachancea</taxon>
    </lineage>
</organism>
<dbReference type="Proteomes" id="UP000236544">
    <property type="component" value="Unassembled WGS sequence"/>
</dbReference>
<gene>
    <name evidence="8" type="ORF">LAQU0_S02e08658g</name>
</gene>
<evidence type="ECO:0000256" key="3">
    <source>
        <dbReference type="ARBA" id="ARBA00022692"/>
    </source>
</evidence>
<feature type="transmembrane region" description="Helical" evidence="7">
    <location>
        <begin position="290"/>
        <end position="312"/>
    </location>
</feature>
<evidence type="ECO:0000313" key="8">
    <source>
        <dbReference type="EMBL" id="CUS21215.1"/>
    </source>
</evidence>